<sequence length="347" mass="40377">MNYPEIKVTLDIEEDLIEYIWQTIDHLIRLGFEFPSLNKWKEAEIEKIKKNNGILRSLNHPINEDFLKYTFSDWRKKYREEQVYSYFNIREKIPFDKPRKIIYSSIFSCPPSHEIGLKKIISTIETGKNLLPFMSRQILKPTAQDGLFFEFGITHLHLGTEPDKKRPVLIKSTKEVVYCIFNDLEVYFLIVAGHGLWADITLLELVQSEFPNLLKRFEFNGSSGFKKPLSPQKRIEFRNAGINTLIEVGGKTYFPLGGGINSAGTSSQSIMKADQMFQHYKDIEAQLISTIKENYQKIQEENNKVIPELNLKMIDPDYYFFIDSERSLKLQAIVDPETLQMLSLKSV</sequence>
<name>A0AAW5VHB7_9LEPT</name>
<evidence type="ECO:0000313" key="1">
    <source>
        <dbReference type="EMBL" id="MCW7517084.1"/>
    </source>
</evidence>
<dbReference type="AlphaFoldDB" id="A0AAW5VHB7"/>
<organism evidence="1 2">
    <name type="scientific">Leptospira levettii</name>
    <dbReference type="NCBI Taxonomy" id="2023178"/>
    <lineage>
        <taxon>Bacteria</taxon>
        <taxon>Pseudomonadati</taxon>
        <taxon>Spirochaetota</taxon>
        <taxon>Spirochaetia</taxon>
        <taxon>Leptospirales</taxon>
        <taxon>Leptospiraceae</taxon>
        <taxon>Leptospira</taxon>
    </lineage>
</organism>
<proteinExistence type="predicted"/>
<dbReference type="Proteomes" id="UP001209694">
    <property type="component" value="Unassembled WGS sequence"/>
</dbReference>
<protein>
    <submittedName>
        <fullName evidence="1">Uncharacterized protein</fullName>
    </submittedName>
</protein>
<dbReference type="RefSeq" id="WP_265356506.1">
    <property type="nucleotide sequence ID" value="NZ_JAMQPS010000008.1"/>
</dbReference>
<reference evidence="1" key="1">
    <citation type="submission" date="2022-06" db="EMBL/GenBank/DDBJ databases">
        <title>Leptospira isolates from biofilms formed at urban environments.</title>
        <authorList>
            <person name="Ribeiro P.S."/>
            <person name="Sousa T."/>
            <person name="Carvalho N."/>
            <person name="Aburjaile F."/>
            <person name="Neves F."/>
            <person name="Oliveira D."/>
            <person name="Blanco L."/>
            <person name="Lima J."/>
            <person name="Costa F."/>
            <person name="Brenig B."/>
            <person name="Soares S."/>
            <person name="Ramos R."/>
            <person name="Goes-Neto A."/>
            <person name="Matiuzzi M."/>
            <person name="Azevedo V."/>
            <person name="Ristow P."/>
        </authorList>
    </citation>
    <scope>NUCLEOTIDE SEQUENCE</scope>
    <source>
        <strain evidence="1">VSF7</strain>
    </source>
</reference>
<accession>A0AAW5VHB7</accession>
<evidence type="ECO:0000313" key="2">
    <source>
        <dbReference type="Proteomes" id="UP001209694"/>
    </source>
</evidence>
<gene>
    <name evidence="1" type="ORF">ND810_18100</name>
</gene>
<dbReference type="EMBL" id="JAMQQD010000009">
    <property type="protein sequence ID" value="MCW7517084.1"/>
    <property type="molecule type" value="Genomic_DNA"/>
</dbReference>
<comment type="caution">
    <text evidence="1">The sequence shown here is derived from an EMBL/GenBank/DDBJ whole genome shotgun (WGS) entry which is preliminary data.</text>
</comment>